<dbReference type="InterPro" id="IPR050109">
    <property type="entry name" value="HTH-type_TetR-like_transc_reg"/>
</dbReference>
<dbReference type="GO" id="GO:0000976">
    <property type="term" value="F:transcription cis-regulatory region binding"/>
    <property type="evidence" value="ECO:0007669"/>
    <property type="project" value="TreeGrafter"/>
</dbReference>
<organism evidence="4 5">
    <name type="scientific">Amphritea balenae</name>
    <dbReference type="NCBI Taxonomy" id="452629"/>
    <lineage>
        <taxon>Bacteria</taxon>
        <taxon>Pseudomonadati</taxon>
        <taxon>Pseudomonadota</taxon>
        <taxon>Gammaproteobacteria</taxon>
        <taxon>Oceanospirillales</taxon>
        <taxon>Oceanospirillaceae</taxon>
        <taxon>Amphritea</taxon>
    </lineage>
</organism>
<comment type="caution">
    <text evidence="4">The sequence shown here is derived from an EMBL/GenBank/DDBJ whole genome shotgun (WGS) entry which is preliminary data.</text>
</comment>
<evidence type="ECO:0000313" key="5">
    <source>
        <dbReference type="Proteomes" id="UP000267535"/>
    </source>
</evidence>
<keyword evidence="1" id="KW-0805">Transcription regulation</keyword>
<gene>
    <name evidence="4" type="ORF">EHS89_12535</name>
</gene>
<sequence length="195" mass="22200">MNDAQHKLKALDASHILNTALDLAQEQDNWYDLSLVDLAARCGTSVNEIHRHFADTNAIADAWFAQALEAMLTAGDEAADNLPVKTRLEQIIWRWFEALSPYHSVTAQMLKSKLHPPHIHHWVPMIFDLSRLVQLWRDMAGLHMGGRRRQIEEIVLTGIFLVTLSAWCRDKSSQQAQSHSRLLSLLEKAEQSGQF</sequence>
<dbReference type="AlphaFoldDB" id="A0A3P1SPN3"/>
<proteinExistence type="predicted"/>
<dbReference type="OrthoDB" id="7375611at2"/>
<dbReference type="PANTHER" id="PTHR30055:SF234">
    <property type="entry name" value="HTH-TYPE TRANSCRIPTIONAL REGULATOR BETI"/>
    <property type="match status" value="1"/>
</dbReference>
<dbReference type="Proteomes" id="UP000267535">
    <property type="component" value="Unassembled WGS sequence"/>
</dbReference>
<keyword evidence="2" id="KW-0238">DNA-binding</keyword>
<dbReference type="PANTHER" id="PTHR30055">
    <property type="entry name" value="HTH-TYPE TRANSCRIPTIONAL REGULATOR RUTR"/>
    <property type="match status" value="1"/>
</dbReference>
<keyword evidence="5" id="KW-1185">Reference proteome</keyword>
<protein>
    <recommendedName>
        <fullName evidence="6">TetR/AcrR family transcriptional regulator</fullName>
    </recommendedName>
</protein>
<evidence type="ECO:0000256" key="1">
    <source>
        <dbReference type="ARBA" id="ARBA00023015"/>
    </source>
</evidence>
<evidence type="ECO:0000313" key="4">
    <source>
        <dbReference type="EMBL" id="RRC98989.1"/>
    </source>
</evidence>
<accession>A0A3P1SPN3</accession>
<dbReference type="EMBL" id="RQXV01000006">
    <property type="protein sequence ID" value="RRC98989.1"/>
    <property type="molecule type" value="Genomic_DNA"/>
</dbReference>
<reference evidence="4 5" key="1">
    <citation type="submission" date="2018-11" db="EMBL/GenBank/DDBJ databases">
        <title>The draft genome sequence of Amphritea balenae JAMM 1525T.</title>
        <authorList>
            <person name="Fang Z."/>
            <person name="Zhang Y."/>
            <person name="Han X."/>
        </authorList>
    </citation>
    <scope>NUCLEOTIDE SEQUENCE [LARGE SCALE GENOMIC DNA]</scope>
    <source>
        <strain evidence="4 5">JAMM 1525</strain>
    </source>
</reference>
<name>A0A3P1SPN3_9GAMM</name>
<evidence type="ECO:0000256" key="3">
    <source>
        <dbReference type="ARBA" id="ARBA00023163"/>
    </source>
</evidence>
<dbReference type="RefSeq" id="WP_124926488.1">
    <property type="nucleotide sequence ID" value="NZ_RQXV01000006.1"/>
</dbReference>
<keyword evidence="3" id="KW-0804">Transcription</keyword>
<dbReference type="InterPro" id="IPR009057">
    <property type="entry name" value="Homeodomain-like_sf"/>
</dbReference>
<dbReference type="GO" id="GO:0003700">
    <property type="term" value="F:DNA-binding transcription factor activity"/>
    <property type="evidence" value="ECO:0007669"/>
    <property type="project" value="TreeGrafter"/>
</dbReference>
<evidence type="ECO:0008006" key="6">
    <source>
        <dbReference type="Google" id="ProtNLM"/>
    </source>
</evidence>
<evidence type="ECO:0000256" key="2">
    <source>
        <dbReference type="ARBA" id="ARBA00023125"/>
    </source>
</evidence>
<dbReference type="SUPFAM" id="SSF46689">
    <property type="entry name" value="Homeodomain-like"/>
    <property type="match status" value="1"/>
</dbReference>
<dbReference type="Gene3D" id="1.10.357.10">
    <property type="entry name" value="Tetracycline Repressor, domain 2"/>
    <property type="match status" value="1"/>
</dbReference>